<dbReference type="InterPro" id="IPR005303">
    <property type="entry name" value="MOCOS_middle"/>
</dbReference>
<gene>
    <name evidence="1" type="ORF">CCAX7_26830</name>
</gene>
<dbReference type="KEGG" id="ccot:CCAX7_26830"/>
<dbReference type="PROSITE" id="PS51340">
    <property type="entry name" value="MOSC"/>
    <property type="match status" value="1"/>
</dbReference>
<dbReference type="AlphaFoldDB" id="A0A402CTS8"/>
<accession>A0A402CTS8</accession>
<dbReference type="InterPro" id="IPR005302">
    <property type="entry name" value="MoCF_Sase_C"/>
</dbReference>
<dbReference type="RefSeq" id="WP_119320768.1">
    <property type="nucleotide sequence ID" value="NZ_AP025739.1"/>
</dbReference>
<keyword evidence="2" id="KW-1185">Reference proteome</keyword>
<evidence type="ECO:0000313" key="1">
    <source>
        <dbReference type="EMBL" id="BDI30632.1"/>
    </source>
</evidence>
<sequence>MPYLAGIVLYPIKALDPIRVSQARIVGSGALEHDRELAIVDAEGRLVNGKRNLLIHNLCTGVNWDEGVVYLDTRQGDRAAQFHLDRERDALEAWLSDYFSQPVTLRRNAEGGFPDDPKNPGPTIIGRSSIEQVASWYDGVTYDETKKRFRANLEIGDAEPFWEDRLFGPVDENMTFSIGDVQFEGTNPCQRCIVPTRDTKTGASTDQFAEIFRARREESLPEWATRERFNHFYRLSVNTRLAPTELGKMLRVGDEVRLSVGTPEE</sequence>
<organism evidence="1 2">
    <name type="scientific">Capsulimonas corticalis</name>
    <dbReference type="NCBI Taxonomy" id="2219043"/>
    <lineage>
        <taxon>Bacteria</taxon>
        <taxon>Bacillati</taxon>
        <taxon>Armatimonadota</taxon>
        <taxon>Armatimonadia</taxon>
        <taxon>Capsulimonadales</taxon>
        <taxon>Capsulimonadaceae</taxon>
        <taxon>Capsulimonas</taxon>
    </lineage>
</organism>
<dbReference type="SUPFAM" id="SSF141673">
    <property type="entry name" value="MOSC N-terminal domain-like"/>
    <property type="match status" value="1"/>
</dbReference>
<proteinExistence type="predicted"/>
<dbReference type="GO" id="GO:0003824">
    <property type="term" value="F:catalytic activity"/>
    <property type="evidence" value="ECO:0007669"/>
    <property type="project" value="InterPro"/>
</dbReference>
<dbReference type="Pfam" id="PF03473">
    <property type="entry name" value="MOSC"/>
    <property type="match status" value="1"/>
</dbReference>
<reference evidence="1 2" key="1">
    <citation type="journal article" date="2019" name="Int. J. Syst. Evol. Microbiol.">
        <title>Capsulimonas corticalis gen. nov., sp. nov., an aerobic capsulated bacterium, of a novel bacterial order, Capsulimonadales ord. nov., of the class Armatimonadia of the phylum Armatimonadetes.</title>
        <authorList>
            <person name="Li J."/>
            <person name="Kudo C."/>
            <person name="Tonouchi A."/>
        </authorList>
    </citation>
    <scope>NUCLEOTIDE SEQUENCE [LARGE SCALE GENOMIC DNA]</scope>
    <source>
        <strain evidence="1 2">AX-7</strain>
    </source>
</reference>
<evidence type="ECO:0000313" key="2">
    <source>
        <dbReference type="Proteomes" id="UP000287394"/>
    </source>
</evidence>
<dbReference type="OrthoDB" id="581532at2"/>
<dbReference type="GO" id="GO:0030151">
    <property type="term" value="F:molybdenum ion binding"/>
    <property type="evidence" value="ECO:0007669"/>
    <property type="project" value="InterPro"/>
</dbReference>
<dbReference type="Pfam" id="PF03476">
    <property type="entry name" value="MOSC_N"/>
    <property type="match status" value="1"/>
</dbReference>
<dbReference type="GO" id="GO:0030170">
    <property type="term" value="F:pyridoxal phosphate binding"/>
    <property type="evidence" value="ECO:0007669"/>
    <property type="project" value="InterPro"/>
</dbReference>
<name>A0A402CTS8_9BACT</name>
<dbReference type="Proteomes" id="UP000287394">
    <property type="component" value="Chromosome"/>
</dbReference>
<protein>
    <submittedName>
        <fullName evidence="1">Molybdenum cofactor biosynthesis protein</fullName>
    </submittedName>
</protein>
<dbReference type="EMBL" id="AP025739">
    <property type="protein sequence ID" value="BDI30632.1"/>
    <property type="molecule type" value="Genomic_DNA"/>
</dbReference>